<reference evidence="1 2" key="1">
    <citation type="submission" date="2015-01" db="EMBL/GenBank/DDBJ databases">
        <title>Enhanced salinomycin production by adjusting the supply of polyketide extender units in Streptomyce albus DSM 41398.</title>
        <authorList>
            <person name="Lu C."/>
        </authorList>
    </citation>
    <scope>NUCLEOTIDE SEQUENCE [LARGE SCALE GENOMIC DNA]</scope>
    <source>
        <strain evidence="2">ATCC 21838 / DSM 41398 / FERM P-419 / JCM 4703 / NBRC 107858</strain>
    </source>
</reference>
<dbReference type="Proteomes" id="UP000031523">
    <property type="component" value="Chromosome"/>
</dbReference>
<dbReference type="AlphaFoldDB" id="A0A0B5EGR7"/>
<sequence length="42" mass="4624">MSLPWAHDRQISAPAPSRTRIRRLGSPVNTAIPSLTSHRCEG</sequence>
<name>A0A0B5EGR7_STRA4</name>
<dbReference type="EMBL" id="CP010519">
    <property type="protein sequence ID" value="AJE80559.1"/>
    <property type="molecule type" value="Genomic_DNA"/>
</dbReference>
<protein>
    <submittedName>
        <fullName evidence="1">Uncharacterized protein</fullName>
    </submittedName>
</protein>
<dbReference type="KEGG" id="sals:SLNWT_0183"/>
<gene>
    <name evidence="1" type="ORF">SLNWT_0183</name>
</gene>
<proteinExistence type="predicted"/>
<organism evidence="1 2">
    <name type="scientific">Streptomyces albus (strain ATCC 21838 / DSM 41398 / FERM P-419 / JCM 4703 / NBRC 107858)</name>
    <dbReference type="NCBI Taxonomy" id="1081613"/>
    <lineage>
        <taxon>Bacteria</taxon>
        <taxon>Bacillati</taxon>
        <taxon>Actinomycetota</taxon>
        <taxon>Actinomycetes</taxon>
        <taxon>Kitasatosporales</taxon>
        <taxon>Streptomycetaceae</taxon>
        <taxon>Streptomyces</taxon>
    </lineage>
</organism>
<evidence type="ECO:0000313" key="1">
    <source>
        <dbReference type="EMBL" id="AJE80559.1"/>
    </source>
</evidence>
<evidence type="ECO:0000313" key="2">
    <source>
        <dbReference type="Proteomes" id="UP000031523"/>
    </source>
</evidence>
<accession>A0A0B5EGR7</accession>
<keyword evidence="2" id="KW-1185">Reference proteome</keyword>